<accession>A0A1G7TJY9</accession>
<dbReference type="RefSeq" id="WP_139166678.1">
    <property type="nucleotide sequence ID" value="NZ_FNBH01000004.1"/>
</dbReference>
<keyword evidence="1" id="KW-0812">Transmembrane</keyword>
<proteinExistence type="predicted"/>
<reference evidence="3" key="1">
    <citation type="submission" date="2016-10" db="EMBL/GenBank/DDBJ databases">
        <authorList>
            <person name="Varghese N."/>
            <person name="Submissions S."/>
        </authorList>
    </citation>
    <scope>NUCLEOTIDE SEQUENCE [LARGE SCALE GENOMIC DNA]</scope>
    <source>
        <strain evidence="3">DSM 19684</strain>
    </source>
</reference>
<dbReference type="STRING" id="454006.SAMN05421825_3138"/>
<protein>
    <recommendedName>
        <fullName evidence="4">DUF2892 domain-containing protein</fullName>
    </recommendedName>
</protein>
<evidence type="ECO:0000256" key="1">
    <source>
        <dbReference type="SAM" id="Phobius"/>
    </source>
</evidence>
<keyword evidence="3" id="KW-1185">Reference proteome</keyword>
<dbReference type="Proteomes" id="UP000199203">
    <property type="component" value="Unassembled WGS sequence"/>
</dbReference>
<evidence type="ECO:0008006" key="4">
    <source>
        <dbReference type="Google" id="ProtNLM"/>
    </source>
</evidence>
<dbReference type="AlphaFoldDB" id="A0A1G7TJY9"/>
<keyword evidence="1" id="KW-1133">Transmembrane helix</keyword>
<name>A0A1G7TJY9_9FLAO</name>
<gene>
    <name evidence="2" type="ORF">SAMN05421825_3138</name>
</gene>
<organism evidence="2 3">
    <name type="scientific">Epilithonimonas hungarica</name>
    <dbReference type="NCBI Taxonomy" id="454006"/>
    <lineage>
        <taxon>Bacteria</taxon>
        <taxon>Pseudomonadati</taxon>
        <taxon>Bacteroidota</taxon>
        <taxon>Flavobacteriia</taxon>
        <taxon>Flavobacteriales</taxon>
        <taxon>Weeksellaceae</taxon>
        <taxon>Chryseobacterium group</taxon>
        <taxon>Epilithonimonas</taxon>
    </lineage>
</organism>
<evidence type="ECO:0000313" key="2">
    <source>
        <dbReference type="EMBL" id="SDG35653.1"/>
    </source>
</evidence>
<dbReference type="OrthoDB" id="1049592at2"/>
<keyword evidence="1" id="KW-0472">Membrane</keyword>
<sequence length="78" mass="8645">MIQNILKNWNFVRLLRLAMGIFLVVEAVKSGMWILVAVGAVFVAMPLLNIGCCTTGNCSVPISKSKNTNDEVEYEEIK</sequence>
<feature type="transmembrane region" description="Helical" evidence="1">
    <location>
        <begin position="21"/>
        <end position="48"/>
    </location>
</feature>
<evidence type="ECO:0000313" key="3">
    <source>
        <dbReference type="Proteomes" id="UP000199203"/>
    </source>
</evidence>
<dbReference type="EMBL" id="FNBH01000004">
    <property type="protein sequence ID" value="SDG35653.1"/>
    <property type="molecule type" value="Genomic_DNA"/>
</dbReference>